<proteinExistence type="inferred from homology"/>
<dbReference type="GO" id="GO:0008137">
    <property type="term" value="F:NADH dehydrogenase (ubiquinone) activity"/>
    <property type="evidence" value="ECO:0007669"/>
    <property type="project" value="InterPro"/>
</dbReference>
<evidence type="ECO:0000313" key="10">
    <source>
        <dbReference type="EMBL" id="SHH62754.1"/>
    </source>
</evidence>
<evidence type="ECO:0000313" key="11">
    <source>
        <dbReference type="Proteomes" id="UP000184447"/>
    </source>
</evidence>
<dbReference type="PRINTS" id="PR01437">
    <property type="entry name" value="NUOXDRDTASE4"/>
</dbReference>
<keyword evidence="5 8" id="KW-1133">Transmembrane helix</keyword>
<feature type="transmembrane region" description="Helical" evidence="8">
    <location>
        <begin position="31"/>
        <end position="52"/>
    </location>
</feature>
<dbReference type="InterPro" id="IPR050586">
    <property type="entry name" value="CPA3_Na-H_Antiporter_D"/>
</dbReference>
<feature type="transmembrane region" description="Helical" evidence="8">
    <location>
        <begin position="459"/>
        <end position="483"/>
    </location>
</feature>
<dbReference type="EMBL" id="FQXM01000008">
    <property type="protein sequence ID" value="SHH62754.1"/>
    <property type="molecule type" value="Genomic_DNA"/>
</dbReference>
<feature type="transmembrane region" description="Helical" evidence="8">
    <location>
        <begin position="278"/>
        <end position="300"/>
    </location>
</feature>
<dbReference type="STRING" id="1121316.SAMN02745207_01752"/>
<feature type="transmembrane region" description="Helical" evidence="8">
    <location>
        <begin position="414"/>
        <end position="439"/>
    </location>
</feature>
<dbReference type="PANTHER" id="PTHR42703:SF1">
    <property type="entry name" value="NA(+)_H(+) ANTIPORTER SUBUNIT D1"/>
    <property type="match status" value="1"/>
</dbReference>
<evidence type="ECO:0000256" key="5">
    <source>
        <dbReference type="ARBA" id="ARBA00022989"/>
    </source>
</evidence>
<protein>
    <submittedName>
        <fullName evidence="10">Multisubunit sodium/proton antiporter, MrpD subunit</fullName>
    </submittedName>
</protein>
<sequence>MIESLPLISILILFITSFIMPLIKNKGIIKALSLISLIVVFFLSFIVFDFVNNNGAYIYNVGHFGGPIGIEFYVGNIEVLLATVFSFVAVMIGWFSVYSIDKDIKESRMSFYYLLVNILIASLLGLLYTNDIFNAFVFVEIGTIASCGIIVVKDKKENIKATLKYLIMSSLGSGLLLMAIAFMYSITGQLNLTYMHETLMKVYTNYPDAILIALGLFTIGLGVKSAMFPLHSWLPDAHSSAPTTSSAILSSLVLKGYVYLLIKIFYRVFGLEIINEFPVLRIVMILGGAGMVLGSILAIFQKELKRVIAYSSVAQMGYIFFGIGIGTQLGFTIAIYHMIGHAVTKSALFLLSGAVIHNSGYKNIEDLKGIGKEMPVALFLFLMAALSMVGIPVLPGFISKWYLALASIESGNLLLILIIVASSLLNAVYYLPIVINGFFGEENLKDKVYKSKAMELKTILPVIMLIIAMVYVGIASKGIISLIEIGLS</sequence>
<keyword evidence="11" id="KW-1185">Reference proteome</keyword>
<feature type="transmembrane region" description="Helical" evidence="8">
    <location>
        <begin position="333"/>
        <end position="356"/>
    </location>
</feature>
<keyword evidence="4 7" id="KW-0812">Transmembrane</keyword>
<accession>A0A1M5UI99</accession>
<evidence type="ECO:0000256" key="6">
    <source>
        <dbReference type="ARBA" id="ARBA00023136"/>
    </source>
</evidence>
<dbReference type="Pfam" id="PF00361">
    <property type="entry name" value="Proton_antipo_M"/>
    <property type="match status" value="1"/>
</dbReference>
<evidence type="ECO:0000256" key="8">
    <source>
        <dbReference type="SAM" id="Phobius"/>
    </source>
</evidence>
<dbReference type="GO" id="GO:0005886">
    <property type="term" value="C:plasma membrane"/>
    <property type="evidence" value="ECO:0007669"/>
    <property type="project" value="UniProtKB-SubCell"/>
</dbReference>
<keyword evidence="3" id="KW-1003">Cell membrane</keyword>
<name>A0A1M5UI99_9CLOT</name>
<dbReference type="AlphaFoldDB" id="A0A1M5UI99"/>
<feature type="transmembrane region" description="Helical" evidence="8">
    <location>
        <begin position="72"/>
        <end position="98"/>
    </location>
</feature>
<feature type="transmembrane region" description="Helical" evidence="8">
    <location>
        <begin position="135"/>
        <end position="153"/>
    </location>
</feature>
<feature type="transmembrane region" description="Helical" evidence="8">
    <location>
        <begin position="307"/>
        <end position="327"/>
    </location>
</feature>
<dbReference type="RefSeq" id="WP_073338060.1">
    <property type="nucleotide sequence ID" value="NZ_FQXM01000008.1"/>
</dbReference>
<dbReference type="InterPro" id="IPR003918">
    <property type="entry name" value="NADH_UbQ_OxRdtase"/>
</dbReference>
<evidence type="ECO:0000256" key="2">
    <source>
        <dbReference type="ARBA" id="ARBA00005346"/>
    </source>
</evidence>
<dbReference type="OrthoDB" id="9807568at2"/>
<evidence type="ECO:0000256" key="7">
    <source>
        <dbReference type="RuleBase" id="RU000320"/>
    </source>
</evidence>
<dbReference type="InterPro" id="IPR001750">
    <property type="entry name" value="ND/Mrp_TM"/>
</dbReference>
<gene>
    <name evidence="10" type="ORF">SAMN02745207_01752</name>
</gene>
<keyword evidence="6 8" id="KW-0472">Membrane</keyword>
<reference evidence="10 11" key="1">
    <citation type="submission" date="2016-11" db="EMBL/GenBank/DDBJ databases">
        <authorList>
            <person name="Jaros S."/>
            <person name="Januszkiewicz K."/>
            <person name="Wedrychowicz H."/>
        </authorList>
    </citation>
    <scope>NUCLEOTIDE SEQUENCE [LARGE SCALE GENOMIC DNA]</scope>
    <source>
        <strain evidence="10 11">DSM 8605</strain>
    </source>
</reference>
<comment type="similarity">
    <text evidence="2">Belongs to the CPA3 antiporters (TC 2.A.63) subunit D family.</text>
</comment>
<feature type="transmembrane region" description="Helical" evidence="8">
    <location>
        <begin position="110"/>
        <end position="129"/>
    </location>
</feature>
<dbReference type="Proteomes" id="UP000184447">
    <property type="component" value="Unassembled WGS sequence"/>
</dbReference>
<feature type="transmembrane region" description="Helical" evidence="8">
    <location>
        <begin position="376"/>
        <end position="394"/>
    </location>
</feature>
<feature type="transmembrane region" description="Helical" evidence="8">
    <location>
        <begin position="247"/>
        <end position="266"/>
    </location>
</feature>
<feature type="domain" description="NADH:quinone oxidoreductase/Mrp antiporter transmembrane" evidence="9">
    <location>
        <begin position="130"/>
        <end position="424"/>
    </location>
</feature>
<dbReference type="GO" id="GO:0042773">
    <property type="term" value="P:ATP synthesis coupled electron transport"/>
    <property type="evidence" value="ECO:0007669"/>
    <property type="project" value="InterPro"/>
</dbReference>
<organism evidence="10 11">
    <name type="scientific">Clostridium grantii DSM 8605</name>
    <dbReference type="NCBI Taxonomy" id="1121316"/>
    <lineage>
        <taxon>Bacteria</taxon>
        <taxon>Bacillati</taxon>
        <taxon>Bacillota</taxon>
        <taxon>Clostridia</taxon>
        <taxon>Eubacteriales</taxon>
        <taxon>Clostridiaceae</taxon>
        <taxon>Clostridium</taxon>
    </lineage>
</organism>
<comment type="subcellular location">
    <subcellularLocation>
        <location evidence="1">Cell membrane</location>
        <topology evidence="1">Multi-pass membrane protein</topology>
    </subcellularLocation>
    <subcellularLocation>
        <location evidence="7">Membrane</location>
        <topology evidence="7">Multi-pass membrane protein</topology>
    </subcellularLocation>
</comment>
<evidence type="ECO:0000256" key="4">
    <source>
        <dbReference type="ARBA" id="ARBA00022692"/>
    </source>
</evidence>
<feature type="transmembrane region" description="Helical" evidence="8">
    <location>
        <begin position="206"/>
        <end position="226"/>
    </location>
</feature>
<dbReference type="PANTHER" id="PTHR42703">
    <property type="entry name" value="NADH DEHYDROGENASE"/>
    <property type="match status" value="1"/>
</dbReference>
<feature type="transmembrane region" description="Helical" evidence="8">
    <location>
        <begin position="165"/>
        <end position="186"/>
    </location>
</feature>
<evidence type="ECO:0000259" key="9">
    <source>
        <dbReference type="Pfam" id="PF00361"/>
    </source>
</evidence>
<evidence type="ECO:0000256" key="3">
    <source>
        <dbReference type="ARBA" id="ARBA00022475"/>
    </source>
</evidence>
<evidence type="ECO:0000256" key="1">
    <source>
        <dbReference type="ARBA" id="ARBA00004651"/>
    </source>
</evidence>
<feature type="transmembrane region" description="Helical" evidence="8">
    <location>
        <begin position="6"/>
        <end position="24"/>
    </location>
</feature>